<feature type="compositionally biased region" description="Low complexity" evidence="1">
    <location>
        <begin position="45"/>
        <end position="61"/>
    </location>
</feature>
<evidence type="ECO:0000313" key="2">
    <source>
        <dbReference type="EMBL" id="MCH6162755.1"/>
    </source>
</evidence>
<comment type="caution">
    <text evidence="2">The sequence shown here is derived from an EMBL/GenBank/DDBJ whole genome shotgun (WGS) entry which is preliminary data.</text>
</comment>
<proteinExistence type="predicted"/>
<reference evidence="2" key="1">
    <citation type="submission" date="2022-03" db="EMBL/GenBank/DDBJ databases">
        <authorList>
            <person name="Santos J.D.N."/>
            <person name="Kallscheuer N."/>
            <person name="Jogler C."/>
            <person name="Lage O.M."/>
        </authorList>
    </citation>
    <scope>NUCLEOTIDE SEQUENCE</scope>
    <source>
        <strain evidence="2">M600PL45_2</strain>
    </source>
</reference>
<keyword evidence="3" id="KW-1185">Reference proteome</keyword>
<dbReference type="Proteomes" id="UP001166784">
    <property type="component" value="Unassembled WGS sequence"/>
</dbReference>
<gene>
    <name evidence="2" type="ORF">MMA15_20880</name>
</gene>
<accession>A0ABS9T2J4</accession>
<organism evidence="2 3">
    <name type="scientific">Streptomyces marispadix</name>
    <dbReference type="NCBI Taxonomy" id="2922868"/>
    <lineage>
        <taxon>Bacteria</taxon>
        <taxon>Bacillati</taxon>
        <taxon>Actinomycetota</taxon>
        <taxon>Actinomycetes</taxon>
        <taxon>Kitasatosporales</taxon>
        <taxon>Streptomycetaceae</taxon>
        <taxon>Streptomyces</taxon>
    </lineage>
</organism>
<feature type="region of interest" description="Disordered" evidence="1">
    <location>
        <begin position="1"/>
        <end position="61"/>
    </location>
</feature>
<evidence type="ECO:0000313" key="3">
    <source>
        <dbReference type="Proteomes" id="UP001166784"/>
    </source>
</evidence>
<evidence type="ECO:0008006" key="4">
    <source>
        <dbReference type="Google" id="ProtNLM"/>
    </source>
</evidence>
<evidence type="ECO:0000256" key="1">
    <source>
        <dbReference type="SAM" id="MobiDB-lite"/>
    </source>
</evidence>
<dbReference type="EMBL" id="JAKWJU010000002">
    <property type="protein sequence ID" value="MCH6162755.1"/>
    <property type="molecule type" value="Genomic_DNA"/>
</dbReference>
<sequence>MTACGSSAMARPSEKPRAETVRARARTAPVPPTRISVSQVQPEATSSSVKTVPSPVMSRSQ</sequence>
<feature type="compositionally biased region" description="Basic and acidic residues" evidence="1">
    <location>
        <begin position="12"/>
        <end position="22"/>
    </location>
</feature>
<protein>
    <recommendedName>
        <fullName evidence="4">Lipoprotein</fullName>
    </recommendedName>
</protein>
<feature type="compositionally biased region" description="Polar residues" evidence="1">
    <location>
        <begin position="35"/>
        <end position="44"/>
    </location>
</feature>
<name>A0ABS9T2J4_9ACTN</name>
<reference evidence="2" key="2">
    <citation type="journal article" date="2023" name="Int. J. Syst. Evol. Microbiol.">
        <title>Streptomyces marispadix sp. nov., isolated from marine beach sediment of the Northern Coast of Portugal.</title>
        <authorList>
            <person name="dos Santos J.D.N."/>
            <person name="Vitorino I.R."/>
            <person name="Kallscheuer N."/>
            <person name="Srivastava A."/>
            <person name="Krautwurst S."/>
            <person name="Marz M."/>
            <person name="Jogler C."/>
            <person name="Lobo Da Cunha A."/>
            <person name="Catita J."/>
            <person name="Goncalves H."/>
            <person name="Gonzalez I."/>
            <person name="Reyes F."/>
            <person name="Lage O.M."/>
        </authorList>
    </citation>
    <scope>NUCLEOTIDE SEQUENCE</scope>
    <source>
        <strain evidence="2">M600PL45_2</strain>
    </source>
</reference>